<organism evidence="2 3">
    <name type="scientific">Streptococcus danieliae</name>
    <dbReference type="NCBI Taxonomy" id="747656"/>
    <lineage>
        <taxon>Bacteria</taxon>
        <taxon>Bacillati</taxon>
        <taxon>Bacillota</taxon>
        <taxon>Bacilli</taxon>
        <taxon>Lactobacillales</taxon>
        <taxon>Streptococcaceae</taxon>
        <taxon>Streptococcus</taxon>
    </lineage>
</organism>
<feature type="domain" description="Transposase IS204/IS1001/IS1096/IS1165 DDE" evidence="1">
    <location>
        <begin position="13"/>
        <end position="68"/>
    </location>
</feature>
<proteinExistence type="predicted"/>
<reference evidence="2 3" key="1">
    <citation type="submission" date="2020-07" db="EMBL/GenBank/DDBJ databases">
        <title>MOT database genomes.</title>
        <authorList>
            <person name="Joseph S."/>
            <person name="Aduse-Opoku J."/>
            <person name="Hashim A."/>
            <person name="Wade W."/>
            <person name="Curtis M."/>
        </authorList>
    </citation>
    <scope>NUCLEOTIDE SEQUENCE [LARGE SCALE GENOMIC DNA]</scope>
    <source>
        <strain evidence="2 3">STR</strain>
    </source>
</reference>
<name>A0A7Z0S431_9STRE</name>
<sequence>MIRESQNSDILYQSFRDKLAFLLKKEESIHLALSLPYNNGFVEGTNNKIKLLKHSAFGYRKHEHLFARTYWMQTTAIHSI</sequence>
<dbReference type="RefSeq" id="WP_179924763.1">
    <property type="nucleotide sequence ID" value="NZ_JACBXX010000062.1"/>
</dbReference>
<comment type="caution">
    <text evidence="2">The sequence shown here is derived from an EMBL/GenBank/DDBJ whole genome shotgun (WGS) entry which is preliminary data.</text>
</comment>
<dbReference type="AlphaFoldDB" id="A0A7Z0S431"/>
<dbReference type="Proteomes" id="UP000589521">
    <property type="component" value="Unassembled WGS sequence"/>
</dbReference>
<accession>A0A7Z0S431</accession>
<dbReference type="Pfam" id="PF01610">
    <property type="entry name" value="DDE_Tnp_ISL3"/>
    <property type="match status" value="1"/>
</dbReference>
<dbReference type="EMBL" id="JACBXX010000062">
    <property type="protein sequence ID" value="NYS95926.1"/>
    <property type="molecule type" value="Genomic_DNA"/>
</dbReference>
<gene>
    <name evidence="2" type="ORF">HZY94_01710</name>
</gene>
<evidence type="ECO:0000259" key="1">
    <source>
        <dbReference type="Pfam" id="PF01610"/>
    </source>
</evidence>
<dbReference type="InterPro" id="IPR002560">
    <property type="entry name" value="Transposase_DDE"/>
</dbReference>
<evidence type="ECO:0000313" key="2">
    <source>
        <dbReference type="EMBL" id="NYS95926.1"/>
    </source>
</evidence>
<protein>
    <submittedName>
        <fullName evidence="2">Transposase</fullName>
    </submittedName>
</protein>
<evidence type="ECO:0000313" key="3">
    <source>
        <dbReference type="Proteomes" id="UP000589521"/>
    </source>
</evidence>